<dbReference type="AlphaFoldDB" id="A0A5P1RFL9"/>
<dbReference type="InterPro" id="IPR000688">
    <property type="entry name" value="HypA/HybF"/>
</dbReference>
<dbReference type="PIRSF" id="PIRSF004761">
    <property type="entry name" value="Hydrgn_mat_HypA"/>
    <property type="match status" value="1"/>
</dbReference>
<feature type="binding site" evidence="5">
    <location>
        <position position="89"/>
    </location>
    <ligand>
        <name>Zn(2+)</name>
        <dbReference type="ChEBI" id="CHEBI:29105"/>
    </ligand>
</feature>
<dbReference type="GO" id="GO:0016151">
    <property type="term" value="F:nickel cation binding"/>
    <property type="evidence" value="ECO:0007669"/>
    <property type="project" value="UniProtKB-UniRule"/>
</dbReference>
<dbReference type="Pfam" id="PF01155">
    <property type="entry name" value="HypA"/>
    <property type="match status" value="1"/>
</dbReference>
<dbReference type="PANTHER" id="PTHR34535">
    <property type="entry name" value="HYDROGENASE MATURATION FACTOR HYPA"/>
    <property type="match status" value="1"/>
</dbReference>
<proteinExistence type="inferred from homology"/>
<evidence type="ECO:0000256" key="2">
    <source>
        <dbReference type="ARBA" id="ARBA00022596"/>
    </source>
</evidence>
<dbReference type="GO" id="GO:0051604">
    <property type="term" value="P:protein maturation"/>
    <property type="evidence" value="ECO:0007669"/>
    <property type="project" value="InterPro"/>
</dbReference>
<feature type="binding site" evidence="5">
    <location>
        <position position="70"/>
    </location>
    <ligand>
        <name>Zn(2+)</name>
        <dbReference type="ChEBI" id="CHEBI:29105"/>
    </ligand>
</feature>
<dbReference type="OrthoDB" id="288014at2"/>
<dbReference type="InterPro" id="IPR020538">
    <property type="entry name" value="Hydgase_Ni_incorp_HypA/HybF_CS"/>
</dbReference>
<name>A0A5P1RFL9_9GAMM</name>
<dbReference type="Gene3D" id="3.30.2320.80">
    <property type="match status" value="1"/>
</dbReference>
<keyword evidence="4 5" id="KW-0862">Zinc</keyword>
<keyword evidence="3 5" id="KW-0479">Metal-binding</keyword>
<reference evidence="6 7" key="1">
    <citation type="journal article" date="2019" name="Biochem. Eng. J.">
        <title>Metabolic engineering of the marine bacteria Neptunomonas concharum for the production of acetoin and meso-2,3-butanediol from acetate.</title>
        <authorList>
            <person name="Li W."/>
            <person name="Pu N."/>
            <person name="Liu C.-X."/>
            <person name="Yuan Q.-P."/>
            <person name="Li Z.-J."/>
        </authorList>
    </citation>
    <scope>NUCLEOTIDE SEQUENCE [LARGE SCALE GENOMIC DNA]</scope>
    <source>
        <strain evidence="6 7">JCM17730</strain>
    </source>
</reference>
<comment type="function">
    <text evidence="5">Involved in the maturation of [NiFe] hydrogenases. Required for nickel insertion into the metal center of the hydrogenase.</text>
</comment>
<gene>
    <name evidence="5 6" type="primary">hypA</name>
    <name evidence="6" type="ORF">F0U83_10945</name>
</gene>
<evidence type="ECO:0000256" key="3">
    <source>
        <dbReference type="ARBA" id="ARBA00022723"/>
    </source>
</evidence>
<feature type="binding site" evidence="5">
    <location>
        <position position="86"/>
    </location>
    <ligand>
        <name>Zn(2+)</name>
        <dbReference type="ChEBI" id="CHEBI:29105"/>
    </ligand>
</feature>
<evidence type="ECO:0000256" key="4">
    <source>
        <dbReference type="ARBA" id="ARBA00022833"/>
    </source>
</evidence>
<dbReference type="PROSITE" id="PS01249">
    <property type="entry name" value="HYPA"/>
    <property type="match status" value="1"/>
</dbReference>
<sequence>MSIAEGLMQILEDQAKTQCYSQVKTIWLEVGPLSAVEPEALLFCFDAVARGTLAENAQLKIIELPGMAWCMQCNQSVAITQRYDACHQCGSYQLTVTQGDELRIKELEVE</sequence>
<evidence type="ECO:0000313" key="6">
    <source>
        <dbReference type="EMBL" id="QEQ98417.1"/>
    </source>
</evidence>
<organism evidence="6 7">
    <name type="scientific">Neptunomonas concharum</name>
    <dbReference type="NCBI Taxonomy" id="1031538"/>
    <lineage>
        <taxon>Bacteria</taxon>
        <taxon>Pseudomonadati</taxon>
        <taxon>Pseudomonadota</taxon>
        <taxon>Gammaproteobacteria</taxon>
        <taxon>Oceanospirillales</taxon>
        <taxon>Oceanospirillaceae</taxon>
        <taxon>Neptunomonas</taxon>
    </lineage>
</organism>
<dbReference type="HAMAP" id="MF_00213">
    <property type="entry name" value="HypA_HybF"/>
    <property type="match status" value="1"/>
</dbReference>
<evidence type="ECO:0000256" key="1">
    <source>
        <dbReference type="ARBA" id="ARBA00010748"/>
    </source>
</evidence>
<evidence type="ECO:0000256" key="5">
    <source>
        <dbReference type="HAMAP-Rule" id="MF_00213"/>
    </source>
</evidence>
<dbReference type="EMBL" id="CP043869">
    <property type="protein sequence ID" value="QEQ98417.1"/>
    <property type="molecule type" value="Genomic_DNA"/>
</dbReference>
<evidence type="ECO:0000313" key="7">
    <source>
        <dbReference type="Proteomes" id="UP000324760"/>
    </source>
</evidence>
<accession>A0A5P1RFL9</accession>
<dbReference type="PANTHER" id="PTHR34535:SF3">
    <property type="entry name" value="HYDROGENASE MATURATION FACTOR HYPA"/>
    <property type="match status" value="1"/>
</dbReference>
<dbReference type="KEGG" id="ncu:F0U83_10945"/>
<feature type="binding site" evidence="5">
    <location>
        <position position="73"/>
    </location>
    <ligand>
        <name>Zn(2+)</name>
        <dbReference type="ChEBI" id="CHEBI:29105"/>
    </ligand>
</feature>
<keyword evidence="2 5" id="KW-0533">Nickel</keyword>
<dbReference type="NCBIfam" id="TIGR00100">
    <property type="entry name" value="hypA"/>
    <property type="match status" value="1"/>
</dbReference>
<comment type="caution">
    <text evidence="5">Lacks conserved residue(s) required for the propagation of feature annotation.</text>
</comment>
<comment type="similarity">
    <text evidence="1 5">Belongs to the HypA/HybF family.</text>
</comment>
<keyword evidence="7" id="KW-1185">Reference proteome</keyword>
<dbReference type="Proteomes" id="UP000324760">
    <property type="component" value="Chromosome"/>
</dbReference>
<dbReference type="GO" id="GO:0008270">
    <property type="term" value="F:zinc ion binding"/>
    <property type="evidence" value="ECO:0007669"/>
    <property type="project" value="UniProtKB-UniRule"/>
</dbReference>
<protein>
    <recommendedName>
        <fullName evidence="5">Hydrogenase maturation factor HypA</fullName>
    </recommendedName>
</protein>